<dbReference type="Pfam" id="PF11625">
    <property type="entry name" value="DUF3253"/>
    <property type="match status" value="1"/>
</dbReference>
<dbReference type="EMBL" id="CP001848">
    <property type="protein sequence ID" value="ADB17081.1"/>
    <property type="molecule type" value="Genomic_DNA"/>
</dbReference>
<keyword evidence="2" id="KW-1185">Reference proteome</keyword>
<name>D2R4L5_PIRSD</name>
<organism evidence="1 2">
    <name type="scientific">Pirellula staleyi (strain ATCC 27377 / DSM 6068 / ICPB 4128)</name>
    <name type="common">Pirella staleyi</name>
    <dbReference type="NCBI Taxonomy" id="530564"/>
    <lineage>
        <taxon>Bacteria</taxon>
        <taxon>Pseudomonadati</taxon>
        <taxon>Planctomycetota</taxon>
        <taxon>Planctomycetia</taxon>
        <taxon>Pirellulales</taxon>
        <taxon>Pirellulaceae</taxon>
        <taxon>Pirellula</taxon>
    </lineage>
</organism>
<sequence length="111" mass="11932">MARLAVKLAKIAKLAKTCFELLSKPSCPVLTGVQIESAILQLVAKRGPAKSCCPSEVARSLAPLDWRAQMEDVRRIASQLVAKGLIEITQGGQPVDPAKVKGAVRLRLKCQ</sequence>
<dbReference type="HOGENOM" id="CLU_2156005_0_0_0"/>
<dbReference type="OrthoDB" id="34459at2"/>
<dbReference type="eggNOG" id="COG4338">
    <property type="taxonomic scope" value="Bacteria"/>
</dbReference>
<dbReference type="Gene3D" id="1.10.10.10">
    <property type="entry name" value="Winged helix-like DNA-binding domain superfamily/Winged helix DNA-binding domain"/>
    <property type="match status" value="1"/>
</dbReference>
<dbReference type="STRING" id="530564.Psta_2411"/>
<proteinExistence type="predicted"/>
<evidence type="ECO:0000313" key="1">
    <source>
        <dbReference type="EMBL" id="ADB17081.1"/>
    </source>
</evidence>
<accession>D2R4L5</accession>
<dbReference type="InterPro" id="IPR036388">
    <property type="entry name" value="WH-like_DNA-bd_sf"/>
</dbReference>
<dbReference type="KEGG" id="psl:Psta_2411"/>
<dbReference type="InterPro" id="IPR036390">
    <property type="entry name" value="WH_DNA-bd_sf"/>
</dbReference>
<evidence type="ECO:0000313" key="2">
    <source>
        <dbReference type="Proteomes" id="UP000001887"/>
    </source>
</evidence>
<reference evidence="1 2" key="1">
    <citation type="journal article" date="2009" name="Stand. Genomic Sci.">
        <title>Complete genome sequence of Pirellula staleyi type strain (ATCC 27377).</title>
        <authorList>
            <person name="Clum A."/>
            <person name="Tindall B.J."/>
            <person name="Sikorski J."/>
            <person name="Ivanova N."/>
            <person name="Mavrommatis K."/>
            <person name="Lucas S."/>
            <person name="Glavina del Rio T."/>
            <person name="Nolan M."/>
            <person name="Chen F."/>
            <person name="Tice H."/>
            <person name="Pitluck S."/>
            <person name="Cheng J.F."/>
            <person name="Chertkov O."/>
            <person name="Brettin T."/>
            <person name="Han C."/>
            <person name="Detter J.C."/>
            <person name="Kuske C."/>
            <person name="Bruce D."/>
            <person name="Goodwin L."/>
            <person name="Ovchinikova G."/>
            <person name="Pati A."/>
            <person name="Mikhailova N."/>
            <person name="Chen A."/>
            <person name="Palaniappan K."/>
            <person name="Land M."/>
            <person name="Hauser L."/>
            <person name="Chang Y.J."/>
            <person name="Jeffries C.D."/>
            <person name="Chain P."/>
            <person name="Rohde M."/>
            <person name="Goker M."/>
            <person name="Bristow J."/>
            <person name="Eisen J.A."/>
            <person name="Markowitz V."/>
            <person name="Hugenholtz P."/>
            <person name="Kyrpides N.C."/>
            <person name="Klenk H.P."/>
            <person name="Lapidus A."/>
        </authorList>
    </citation>
    <scope>NUCLEOTIDE SEQUENCE [LARGE SCALE GENOMIC DNA]</scope>
    <source>
        <strain evidence="2">ATCC 27377 / DSM 6068 / ICPB 4128</strain>
    </source>
</reference>
<gene>
    <name evidence="1" type="ordered locus">Psta_2411</name>
</gene>
<evidence type="ECO:0008006" key="3">
    <source>
        <dbReference type="Google" id="ProtNLM"/>
    </source>
</evidence>
<dbReference type="InterPro" id="IPR021660">
    <property type="entry name" value="DUF3253"/>
</dbReference>
<dbReference type="SUPFAM" id="SSF46785">
    <property type="entry name" value="Winged helix' DNA-binding domain"/>
    <property type="match status" value="1"/>
</dbReference>
<dbReference type="AlphaFoldDB" id="D2R4L5"/>
<dbReference type="Proteomes" id="UP000001887">
    <property type="component" value="Chromosome"/>
</dbReference>
<protein>
    <recommendedName>
        <fullName evidence="3">DUF3253 domain-containing protein</fullName>
    </recommendedName>
</protein>